<dbReference type="EMBL" id="CP041253">
    <property type="protein sequence ID" value="QDH80350.1"/>
    <property type="molecule type" value="Genomic_DNA"/>
</dbReference>
<evidence type="ECO:0000313" key="1">
    <source>
        <dbReference type="EMBL" id="QDH80350.1"/>
    </source>
</evidence>
<name>A0A514CKN2_9BACT</name>
<dbReference type="Proteomes" id="UP000316614">
    <property type="component" value="Chromosome"/>
</dbReference>
<organism evidence="1 2">
    <name type="scientific">Echinicola soli</name>
    <dbReference type="NCBI Taxonomy" id="2591634"/>
    <lineage>
        <taxon>Bacteria</taxon>
        <taxon>Pseudomonadati</taxon>
        <taxon>Bacteroidota</taxon>
        <taxon>Cytophagia</taxon>
        <taxon>Cytophagales</taxon>
        <taxon>Cyclobacteriaceae</taxon>
        <taxon>Echinicola</taxon>
    </lineage>
</organism>
<dbReference type="OrthoDB" id="9824447at2"/>
<dbReference type="AlphaFoldDB" id="A0A514CKN2"/>
<sequence>MIFKHAPTPHRPVNFLNGDIHQWFMYKCMEVYQGEMKLLKCINILRIHNDRWLPDQLLANFQLGKAIQIENLEKIFLLIDLPVGGKKNALMDFLLDQCFDYGANSDGRSQNYFQLSQVILAINSLVHFSYRWMEETAKQLQQKEVFPLLAENLRIEGEIGNKLIAWSTSLHKEELPISKT</sequence>
<gene>
    <name evidence="1" type="ORF">FKX85_15415</name>
</gene>
<protein>
    <submittedName>
        <fullName evidence="1">Uncharacterized protein</fullName>
    </submittedName>
</protein>
<keyword evidence="2" id="KW-1185">Reference proteome</keyword>
<accession>A0A514CKN2</accession>
<dbReference type="KEGG" id="echi:FKX85_15415"/>
<dbReference type="RefSeq" id="WP_141615584.1">
    <property type="nucleotide sequence ID" value="NZ_CP041253.1"/>
</dbReference>
<evidence type="ECO:0000313" key="2">
    <source>
        <dbReference type="Proteomes" id="UP000316614"/>
    </source>
</evidence>
<reference evidence="1 2" key="1">
    <citation type="submission" date="2019-06" db="EMBL/GenBank/DDBJ databases">
        <title>Echinicola alkalisoli sp. nov. isolated from saline soil.</title>
        <authorList>
            <person name="Sun J.-Q."/>
            <person name="Xu L."/>
        </authorList>
    </citation>
    <scope>NUCLEOTIDE SEQUENCE [LARGE SCALE GENOMIC DNA]</scope>
    <source>
        <strain evidence="1 2">LN3S3</strain>
    </source>
</reference>
<dbReference type="InterPro" id="IPR012347">
    <property type="entry name" value="Ferritin-like"/>
</dbReference>
<proteinExistence type="predicted"/>
<dbReference type="Gene3D" id="1.20.1260.10">
    <property type="match status" value="1"/>
</dbReference>